<dbReference type="eggNOG" id="COG2207">
    <property type="taxonomic scope" value="Bacteria"/>
</dbReference>
<protein>
    <submittedName>
        <fullName evidence="6">DNA-binding domain-containing protein, AraC-type</fullName>
    </submittedName>
</protein>
<evidence type="ECO:0000256" key="3">
    <source>
        <dbReference type="ARBA" id="ARBA00023159"/>
    </source>
</evidence>
<dbReference type="RefSeq" id="WP_014797713.1">
    <property type="nucleotide sequence ID" value="NC_018018.1"/>
</dbReference>
<reference evidence="7" key="1">
    <citation type="submission" date="2012-06" db="EMBL/GenBank/DDBJ databases">
        <title>The complete genome of Flexibacter litoralis DSM 6794.</title>
        <authorList>
            <person name="Lucas S."/>
            <person name="Copeland A."/>
            <person name="Lapidus A."/>
            <person name="Glavina del Rio T."/>
            <person name="Dalin E."/>
            <person name="Tice H."/>
            <person name="Bruce D."/>
            <person name="Goodwin L."/>
            <person name="Pitluck S."/>
            <person name="Peters L."/>
            <person name="Ovchinnikova G."/>
            <person name="Lu M."/>
            <person name="Kyrpides N."/>
            <person name="Mavromatis K."/>
            <person name="Ivanova N."/>
            <person name="Brettin T."/>
            <person name="Detter J.C."/>
            <person name="Han C."/>
            <person name="Larimer F."/>
            <person name="Land M."/>
            <person name="Hauser L."/>
            <person name="Markowitz V."/>
            <person name="Cheng J.-F."/>
            <person name="Hugenholtz P."/>
            <person name="Woyke T."/>
            <person name="Wu D."/>
            <person name="Spring S."/>
            <person name="Lang E."/>
            <person name="Kopitz M."/>
            <person name="Brambilla E."/>
            <person name="Klenk H.-P."/>
            <person name="Eisen J.A."/>
        </authorList>
    </citation>
    <scope>NUCLEOTIDE SEQUENCE [LARGE SCALE GENOMIC DNA]</scope>
    <source>
        <strain evidence="7">ATCC 23117 / DSM 6794 / NBRC 15988 / NCIMB 1366 / Sio-4</strain>
    </source>
</reference>
<dbReference type="EMBL" id="CP003345">
    <property type="protein sequence ID" value="AFM04261.1"/>
    <property type="molecule type" value="Genomic_DNA"/>
</dbReference>
<dbReference type="Pfam" id="PF02311">
    <property type="entry name" value="AraC_binding"/>
    <property type="match status" value="1"/>
</dbReference>
<keyword evidence="7" id="KW-1185">Reference proteome</keyword>
<gene>
    <name evidence="6" type="ordered locus">Fleli_1864</name>
</gene>
<dbReference type="Pfam" id="PF12833">
    <property type="entry name" value="HTH_18"/>
    <property type="match status" value="1"/>
</dbReference>
<dbReference type="HOGENOM" id="CLU_000445_88_16_10"/>
<dbReference type="PROSITE" id="PS00041">
    <property type="entry name" value="HTH_ARAC_FAMILY_1"/>
    <property type="match status" value="1"/>
</dbReference>
<dbReference type="AlphaFoldDB" id="I4AJX6"/>
<organism evidence="6 7">
    <name type="scientific">Bernardetia litoralis (strain ATCC 23117 / DSM 6794 / NBRC 15988 / NCIMB 1366 / Fx l1 / Sio-4)</name>
    <name type="common">Flexibacter litoralis</name>
    <dbReference type="NCBI Taxonomy" id="880071"/>
    <lineage>
        <taxon>Bacteria</taxon>
        <taxon>Pseudomonadati</taxon>
        <taxon>Bacteroidota</taxon>
        <taxon>Cytophagia</taxon>
        <taxon>Cytophagales</taxon>
        <taxon>Bernardetiaceae</taxon>
        <taxon>Bernardetia</taxon>
    </lineage>
</organism>
<dbReference type="InterPro" id="IPR003313">
    <property type="entry name" value="AraC-bd"/>
</dbReference>
<dbReference type="InterPro" id="IPR050204">
    <property type="entry name" value="AraC_XylS_family_regulators"/>
</dbReference>
<dbReference type="KEGG" id="fli:Fleli_1864"/>
<keyword evidence="2 6" id="KW-0238">DNA-binding</keyword>
<keyword evidence="1" id="KW-0805">Transcription regulation</keyword>
<keyword evidence="4" id="KW-0804">Transcription</keyword>
<feature type="domain" description="HTH araC/xylS-type" evidence="5">
    <location>
        <begin position="162"/>
        <end position="259"/>
    </location>
</feature>
<evidence type="ECO:0000256" key="4">
    <source>
        <dbReference type="ARBA" id="ARBA00023163"/>
    </source>
</evidence>
<sequence>MMSIKKIDSLDNFEILSIHNQKKDFPRHFHETFCISLIEQGIEVTDTNDSILYSEKGSISITNPYEVHANPLLNKDTPISFTTLYVSQEVVNFCLKEKNVKFQNSQLFQPSLIPLFYEVKNSLNNNNPNLIQKNLGNLFNLLKKSSDIDDRNRFKNDFSKWEKIVLFIDHNLEEKLSIDGLAYFMNMEKFGFARQFRSKFGMSPINYVLMKKVFAAKKQINHHSELTALAYQFGFADQAHFSKTFKRFIGIAPNEYKKTLK</sequence>
<dbReference type="PROSITE" id="PS01124">
    <property type="entry name" value="HTH_ARAC_FAMILY_2"/>
    <property type="match status" value="1"/>
</dbReference>
<dbReference type="InterPro" id="IPR037923">
    <property type="entry name" value="HTH-like"/>
</dbReference>
<evidence type="ECO:0000256" key="1">
    <source>
        <dbReference type="ARBA" id="ARBA00023015"/>
    </source>
</evidence>
<dbReference type="OrthoDB" id="511992at2"/>
<evidence type="ECO:0000313" key="7">
    <source>
        <dbReference type="Proteomes" id="UP000006054"/>
    </source>
</evidence>
<dbReference type="SUPFAM" id="SSF51215">
    <property type="entry name" value="Regulatory protein AraC"/>
    <property type="match status" value="1"/>
</dbReference>
<dbReference type="PATRIC" id="fig|880071.3.peg.1844"/>
<dbReference type="GO" id="GO:0003700">
    <property type="term" value="F:DNA-binding transcription factor activity"/>
    <property type="evidence" value="ECO:0007669"/>
    <property type="project" value="InterPro"/>
</dbReference>
<proteinExistence type="predicted"/>
<evidence type="ECO:0000256" key="2">
    <source>
        <dbReference type="ARBA" id="ARBA00023125"/>
    </source>
</evidence>
<dbReference type="InterPro" id="IPR018062">
    <property type="entry name" value="HTH_AraC-typ_CS"/>
</dbReference>
<dbReference type="SMART" id="SM00342">
    <property type="entry name" value="HTH_ARAC"/>
    <property type="match status" value="1"/>
</dbReference>
<dbReference type="Proteomes" id="UP000006054">
    <property type="component" value="Chromosome"/>
</dbReference>
<dbReference type="STRING" id="880071.Fleli_1864"/>
<dbReference type="PANTHER" id="PTHR46796">
    <property type="entry name" value="HTH-TYPE TRANSCRIPTIONAL ACTIVATOR RHAS-RELATED"/>
    <property type="match status" value="1"/>
</dbReference>
<accession>I4AJX6</accession>
<dbReference type="PRINTS" id="PR00032">
    <property type="entry name" value="HTHARAC"/>
</dbReference>
<dbReference type="GO" id="GO:0043565">
    <property type="term" value="F:sequence-specific DNA binding"/>
    <property type="evidence" value="ECO:0007669"/>
    <property type="project" value="InterPro"/>
</dbReference>
<dbReference type="InterPro" id="IPR018060">
    <property type="entry name" value="HTH_AraC"/>
</dbReference>
<dbReference type="SUPFAM" id="SSF46689">
    <property type="entry name" value="Homeodomain-like"/>
    <property type="match status" value="2"/>
</dbReference>
<dbReference type="Gene3D" id="1.10.10.60">
    <property type="entry name" value="Homeodomain-like"/>
    <property type="match status" value="2"/>
</dbReference>
<evidence type="ECO:0000259" key="5">
    <source>
        <dbReference type="PROSITE" id="PS01124"/>
    </source>
</evidence>
<dbReference type="InterPro" id="IPR020449">
    <property type="entry name" value="Tscrpt_reg_AraC-type_HTH"/>
</dbReference>
<name>I4AJX6_BERLS</name>
<evidence type="ECO:0000313" key="6">
    <source>
        <dbReference type="EMBL" id="AFM04261.1"/>
    </source>
</evidence>
<dbReference type="PANTHER" id="PTHR46796:SF2">
    <property type="entry name" value="TRANSCRIPTIONAL REGULATORY PROTEIN"/>
    <property type="match status" value="1"/>
</dbReference>
<keyword evidence="3" id="KW-0010">Activator</keyword>
<dbReference type="InterPro" id="IPR009057">
    <property type="entry name" value="Homeodomain-like_sf"/>
</dbReference>